<gene>
    <name evidence="2" type="ORF">C7M84_009126</name>
</gene>
<feature type="compositionally biased region" description="Basic and acidic residues" evidence="1">
    <location>
        <begin position="356"/>
        <end position="375"/>
    </location>
</feature>
<dbReference type="OrthoDB" id="6247875at2759"/>
<accession>A0A423T7R1</accession>
<name>A0A423T7R1_PENVA</name>
<feature type="region of interest" description="Disordered" evidence="1">
    <location>
        <begin position="320"/>
        <end position="375"/>
    </location>
</feature>
<feature type="region of interest" description="Disordered" evidence="1">
    <location>
        <begin position="176"/>
        <end position="212"/>
    </location>
</feature>
<feature type="compositionally biased region" description="Pro residues" evidence="1">
    <location>
        <begin position="201"/>
        <end position="212"/>
    </location>
</feature>
<sequence>MSSKRKSLPTKVLDSYSDASEMLVEDAPPLVSTTAGDSDNSAGGSEFSYGGCDEGTVGMSPARNSLSPLSEAERGGMLASAARKSMDDVLKRLTSKMSHSTIDDAERAKRERESSKPPEGRTAPPSPPSSTVPSGVPPLGDQLASMSQLLSADPEALQSQEKRITEIIAQLQKLRDSIRQHQPQEPQHEKVASSLYNPHNPLTPPTPHAPPPLSPPSLALCHLFPPSVLPPSFLPSYLLIFLLFLCLSVPSSSCFPCLSLPLPLLISQHLVFRGLSSSAQLWASLFPRRQFLGRSAALGKQRQTDTPPLLLLLPQQTDSSPRLLPLDRHLPRASSSTDRHLPSPSPRRNTKRYRRVLKDDPPTAPDSPDRRIKMN</sequence>
<evidence type="ECO:0000256" key="1">
    <source>
        <dbReference type="SAM" id="MobiDB-lite"/>
    </source>
</evidence>
<dbReference type="AlphaFoldDB" id="A0A423T7R1"/>
<evidence type="ECO:0000313" key="3">
    <source>
        <dbReference type="Proteomes" id="UP000283509"/>
    </source>
</evidence>
<feature type="region of interest" description="Disordered" evidence="1">
    <location>
        <begin position="1"/>
        <end position="142"/>
    </location>
</feature>
<reference evidence="2 3" key="1">
    <citation type="submission" date="2018-04" db="EMBL/GenBank/DDBJ databases">
        <authorList>
            <person name="Zhang X."/>
            <person name="Yuan J."/>
            <person name="Li F."/>
            <person name="Xiang J."/>
        </authorList>
    </citation>
    <scope>NUCLEOTIDE SEQUENCE [LARGE SCALE GENOMIC DNA]</scope>
    <source>
        <tissue evidence="2">Muscle</tissue>
    </source>
</reference>
<keyword evidence="3" id="KW-1185">Reference proteome</keyword>
<protein>
    <submittedName>
        <fullName evidence="2">Uncharacterized protein</fullName>
    </submittedName>
</protein>
<dbReference type="Proteomes" id="UP000283509">
    <property type="component" value="Unassembled WGS sequence"/>
</dbReference>
<comment type="caution">
    <text evidence="2">The sequence shown here is derived from an EMBL/GenBank/DDBJ whole genome shotgun (WGS) entry which is preliminary data.</text>
</comment>
<proteinExistence type="predicted"/>
<organism evidence="2 3">
    <name type="scientific">Penaeus vannamei</name>
    <name type="common">Whiteleg shrimp</name>
    <name type="synonym">Litopenaeus vannamei</name>
    <dbReference type="NCBI Taxonomy" id="6689"/>
    <lineage>
        <taxon>Eukaryota</taxon>
        <taxon>Metazoa</taxon>
        <taxon>Ecdysozoa</taxon>
        <taxon>Arthropoda</taxon>
        <taxon>Crustacea</taxon>
        <taxon>Multicrustacea</taxon>
        <taxon>Malacostraca</taxon>
        <taxon>Eumalacostraca</taxon>
        <taxon>Eucarida</taxon>
        <taxon>Decapoda</taxon>
        <taxon>Dendrobranchiata</taxon>
        <taxon>Penaeoidea</taxon>
        <taxon>Penaeidae</taxon>
        <taxon>Penaeus</taxon>
    </lineage>
</organism>
<evidence type="ECO:0000313" key="2">
    <source>
        <dbReference type="EMBL" id="ROT72487.1"/>
    </source>
</evidence>
<dbReference type="EMBL" id="QCYY01002145">
    <property type="protein sequence ID" value="ROT72487.1"/>
    <property type="molecule type" value="Genomic_DNA"/>
</dbReference>
<feature type="compositionally biased region" description="Basic and acidic residues" evidence="1">
    <location>
        <begin position="101"/>
        <end position="119"/>
    </location>
</feature>
<feature type="compositionally biased region" description="Polar residues" evidence="1">
    <location>
        <begin position="31"/>
        <end position="43"/>
    </location>
</feature>
<reference evidence="2 3" key="2">
    <citation type="submission" date="2019-01" db="EMBL/GenBank/DDBJ databases">
        <title>The decoding of complex shrimp genome reveals the adaptation for benthos swimmer, frequently molting mechanism and breeding impact on genome.</title>
        <authorList>
            <person name="Sun Y."/>
            <person name="Gao Y."/>
            <person name="Yu Y."/>
        </authorList>
    </citation>
    <scope>NUCLEOTIDE SEQUENCE [LARGE SCALE GENOMIC DNA]</scope>
    <source>
        <tissue evidence="2">Muscle</tissue>
    </source>
</reference>